<keyword evidence="3" id="KW-0067">ATP-binding</keyword>
<keyword evidence="7" id="KW-1185">Reference proteome</keyword>
<dbReference type="EMBL" id="QVQW01000014">
    <property type="protein sequence ID" value="RKU46449.1"/>
    <property type="molecule type" value="Genomic_DNA"/>
</dbReference>
<evidence type="ECO:0000256" key="3">
    <source>
        <dbReference type="ARBA" id="ARBA00022840"/>
    </source>
</evidence>
<proteinExistence type="predicted"/>
<dbReference type="InterPro" id="IPR027417">
    <property type="entry name" value="P-loop_NTPase"/>
</dbReference>
<organism evidence="6 7">
    <name type="scientific">Coniochaeta pulveracea</name>
    <dbReference type="NCBI Taxonomy" id="177199"/>
    <lineage>
        <taxon>Eukaryota</taxon>
        <taxon>Fungi</taxon>
        <taxon>Dikarya</taxon>
        <taxon>Ascomycota</taxon>
        <taxon>Pezizomycotina</taxon>
        <taxon>Sordariomycetes</taxon>
        <taxon>Sordariomycetidae</taxon>
        <taxon>Coniochaetales</taxon>
        <taxon>Coniochaetaceae</taxon>
        <taxon>Coniochaeta</taxon>
    </lineage>
</organism>
<feature type="domain" description="Helicase C-terminal" evidence="5">
    <location>
        <begin position="851"/>
        <end position="1010"/>
    </location>
</feature>
<dbReference type="InterPro" id="IPR000330">
    <property type="entry name" value="SNF2_N"/>
</dbReference>
<dbReference type="Proteomes" id="UP000275385">
    <property type="component" value="Unassembled WGS sequence"/>
</dbReference>
<keyword evidence="1" id="KW-0547">Nucleotide-binding</keyword>
<dbReference type="GO" id="GO:0005634">
    <property type="term" value="C:nucleus"/>
    <property type="evidence" value="ECO:0007669"/>
    <property type="project" value="TreeGrafter"/>
</dbReference>
<evidence type="ECO:0000313" key="7">
    <source>
        <dbReference type="Proteomes" id="UP000275385"/>
    </source>
</evidence>
<feature type="region of interest" description="Disordered" evidence="4">
    <location>
        <begin position="786"/>
        <end position="814"/>
    </location>
</feature>
<dbReference type="Pfam" id="PF00176">
    <property type="entry name" value="SNF2-rel_dom"/>
    <property type="match status" value="1"/>
</dbReference>
<dbReference type="Gene3D" id="3.40.50.10810">
    <property type="entry name" value="Tandem AAA-ATPase domain"/>
    <property type="match status" value="2"/>
</dbReference>
<dbReference type="AlphaFoldDB" id="A0A420YET9"/>
<feature type="compositionally biased region" description="Low complexity" evidence="4">
    <location>
        <begin position="801"/>
        <end position="814"/>
    </location>
</feature>
<comment type="caution">
    <text evidence="6">The sequence shown here is derived from an EMBL/GenBank/DDBJ whole genome shotgun (WGS) entry which is preliminary data.</text>
</comment>
<dbReference type="Gene3D" id="3.40.50.300">
    <property type="entry name" value="P-loop containing nucleotide triphosphate hydrolases"/>
    <property type="match status" value="1"/>
</dbReference>
<dbReference type="GO" id="GO:0006281">
    <property type="term" value="P:DNA repair"/>
    <property type="evidence" value="ECO:0007669"/>
    <property type="project" value="TreeGrafter"/>
</dbReference>
<dbReference type="CDD" id="cd18793">
    <property type="entry name" value="SF2_C_SNF"/>
    <property type="match status" value="1"/>
</dbReference>
<dbReference type="Pfam" id="PF00271">
    <property type="entry name" value="Helicase_C"/>
    <property type="match status" value="1"/>
</dbReference>
<feature type="region of interest" description="Disordered" evidence="4">
    <location>
        <begin position="1090"/>
        <end position="1141"/>
    </location>
</feature>
<dbReference type="STRING" id="177199.A0A420YET9"/>
<dbReference type="PANTHER" id="PTHR45626">
    <property type="entry name" value="TRANSCRIPTION TERMINATION FACTOR 2-RELATED"/>
    <property type="match status" value="1"/>
</dbReference>
<gene>
    <name evidence="6" type="ORF">DL546_007103</name>
</gene>
<dbReference type="SMART" id="SM00487">
    <property type="entry name" value="DEXDc"/>
    <property type="match status" value="1"/>
</dbReference>
<accession>A0A420YET9</accession>
<evidence type="ECO:0000256" key="4">
    <source>
        <dbReference type="SAM" id="MobiDB-lite"/>
    </source>
</evidence>
<dbReference type="SUPFAM" id="SSF52540">
    <property type="entry name" value="P-loop containing nucleoside triphosphate hydrolases"/>
    <property type="match status" value="2"/>
</dbReference>
<dbReference type="GO" id="GO:0008094">
    <property type="term" value="F:ATP-dependent activity, acting on DNA"/>
    <property type="evidence" value="ECO:0007669"/>
    <property type="project" value="TreeGrafter"/>
</dbReference>
<dbReference type="InterPro" id="IPR050628">
    <property type="entry name" value="SNF2_RAD54_helicase_TF"/>
</dbReference>
<name>A0A420YET9_9PEZI</name>
<dbReference type="GO" id="GO:0005524">
    <property type="term" value="F:ATP binding"/>
    <property type="evidence" value="ECO:0007669"/>
    <property type="project" value="UniProtKB-KW"/>
</dbReference>
<evidence type="ECO:0000313" key="6">
    <source>
        <dbReference type="EMBL" id="RKU46449.1"/>
    </source>
</evidence>
<dbReference type="InterPro" id="IPR001650">
    <property type="entry name" value="Helicase_C-like"/>
</dbReference>
<evidence type="ECO:0000259" key="5">
    <source>
        <dbReference type="PROSITE" id="PS51194"/>
    </source>
</evidence>
<evidence type="ECO:0000256" key="1">
    <source>
        <dbReference type="ARBA" id="ARBA00022741"/>
    </source>
</evidence>
<protein>
    <recommendedName>
        <fullName evidence="5">Helicase C-terminal domain-containing protein</fullName>
    </recommendedName>
</protein>
<dbReference type="OrthoDB" id="2801544at2759"/>
<sequence length="1157" mass="130898">MAPVDAEVLSEHYIPTGCLEVSLSQNSKFSSLAEVPKAHPANACWISFQLGSRTSTEGHELDNCLSQWLQPFHSLIAKQWIKVTFRKSLDDPGRLILRIYCLPDDVERGRIDRTPEKLRKVRKELLSQLDYAHTKWEGRVGCDRLDTPRYFDQWLNMRDGKDKSLLELFNSLPSPDPRPEQIDNPDTRDIVRWLLEKNDLHGMRTKLYPYQQRSVAMMVQRESQQHKVLDARYIKVLDQDGGPWYYDRVTGASLRHAPMYDSVCGGILAEEMGSGKTVMCLALVLATLHQTSRIPDIWRDRSPYRRKKIGSLADMAAATATRNGSPWRLYFGPHQGQMDFAGCLEAIHRNPGYYYRSSFKSGSTRRAQAPPPPKKIWLSHTTLIIVPINLLKQWKHEIAKHTTYLEFIAVERLDGDHGLPPLQEILKQDVLLISNSVFEGLGEENELANIHFKRCIVDEGHRLGSSYKSNRRKVLESLQITARWIASGTPAKGLYGVDSTVQPTKGRKLIEESAKQEAEDLKRLGGLATQYLKLMPFCNTDTDWSTYVMQPRHHSRGSGSQDTLRHIMETLIIRHKTDELSKHLPKVKEKVVLLDGSYQDKLSLNLFSMMIVFNAIQSERKDQDYFFHERQRSALLQLVSNMKQASFFGGAFFPPETITSAIETAEKFLNEGKIKTSSADEGLLRQAIKFGHRAARNHLKQLSAESHMIPIYIKDFPGRAEDRRAWSLDDGTEDPVCTHSELVEAMQKYLRPMIDAPYNLQTKFKNGDFELQGNITRESKLKATALTETGPGSAPTNGPPSAKRSSKSSASTRMSRISLVEEDKVAKDEGVADALLQARVISTASAKLTYLIDQIVKYQQDEQIIVFYEHDNSAYYIASMLETLQIQHLIYTNSLRVDRRAQYIDTFNYNLKFRVMLMDLRCAAFGLDLRNASRVYFLHPVLDTQVEAQAIGRARRICQTKDVTVETLVLKDSFEAFLVERRQQMTAGEQRQCKSILDDKPIKEFIENAKLISLPDTEDDGPSQTAMLQEPQFVFGRTFARAFMRGVDNPDEDLVALPSPTRPKLVQVDEAPHVTSAAIGDGIQYEKKMKRPRKRMASTTGTTATKRKRVGFAADPSTASETSTAPTTPLSTPTAIDITGDVRPSTVIPVRSSVFGP</sequence>
<dbReference type="GO" id="GO:0016787">
    <property type="term" value="F:hydrolase activity"/>
    <property type="evidence" value="ECO:0007669"/>
    <property type="project" value="UniProtKB-KW"/>
</dbReference>
<dbReference type="InterPro" id="IPR014001">
    <property type="entry name" value="Helicase_ATP-bd"/>
</dbReference>
<dbReference type="InterPro" id="IPR049730">
    <property type="entry name" value="SNF2/RAD54-like_C"/>
</dbReference>
<dbReference type="InterPro" id="IPR038718">
    <property type="entry name" value="SNF2-like_sf"/>
</dbReference>
<keyword evidence="2" id="KW-0378">Hydrolase</keyword>
<reference evidence="6 7" key="1">
    <citation type="submission" date="2018-08" db="EMBL/GenBank/DDBJ databases">
        <title>Draft genome of the lignicolous fungus Coniochaeta pulveracea.</title>
        <authorList>
            <person name="Borstlap C.J."/>
            <person name="De Witt R.N."/>
            <person name="Botha A."/>
            <person name="Volschenk H."/>
        </authorList>
    </citation>
    <scope>NUCLEOTIDE SEQUENCE [LARGE SCALE GENOMIC DNA]</scope>
    <source>
        <strain evidence="6 7">CAB683</strain>
    </source>
</reference>
<feature type="compositionally biased region" description="Low complexity" evidence="4">
    <location>
        <begin position="1113"/>
        <end position="1135"/>
    </location>
</feature>
<dbReference type="PANTHER" id="PTHR45626:SF51">
    <property type="entry name" value="SNF2-RELATED DOMAIN-CONTAINING PROTEIN"/>
    <property type="match status" value="1"/>
</dbReference>
<dbReference type="PROSITE" id="PS51194">
    <property type="entry name" value="HELICASE_CTER"/>
    <property type="match status" value="1"/>
</dbReference>
<evidence type="ECO:0000256" key="2">
    <source>
        <dbReference type="ARBA" id="ARBA00022801"/>
    </source>
</evidence>